<evidence type="ECO:0000259" key="3">
    <source>
        <dbReference type="Pfam" id="PF08031"/>
    </source>
</evidence>
<dbReference type="GO" id="GO:0050660">
    <property type="term" value="F:flavin adenine dinucleotide binding"/>
    <property type="evidence" value="ECO:0007669"/>
    <property type="project" value="InterPro"/>
</dbReference>
<dbReference type="Gene3D" id="3.40.462.20">
    <property type="match status" value="2"/>
</dbReference>
<dbReference type="AlphaFoldDB" id="A0A811S572"/>
<evidence type="ECO:0000313" key="4">
    <source>
        <dbReference type="EMBL" id="CAD6336610.1"/>
    </source>
</evidence>
<sequence>MGEDLFWSIRGGGGESFGVVLSWKLRLVRVPETVTVFTVRRSKPLELLLDRSGETRRYIKAKSDYVQEPIPRHVWDSTWSCLEKPEAGLLILDPYGGRMGIISPSATPFPHRKGNLYNIQYYSCWFENGTAALDKRMSWVRGLYEQMEPYVSKNPRTGYVNYRGLDLGTNELEDNNVTSYAKAWIWGEKYFKGNFERLAAVKAMVDPDDFFRNEQSIPPLPAAKGWSSI</sequence>
<keyword evidence="5" id="KW-1185">Reference proteome</keyword>
<feature type="domain" description="Berberine/berberine-like" evidence="3">
    <location>
        <begin position="159"/>
        <end position="218"/>
    </location>
</feature>
<name>A0A811S572_9POAL</name>
<dbReference type="Pfam" id="PF08031">
    <property type="entry name" value="BBE"/>
    <property type="match status" value="1"/>
</dbReference>
<gene>
    <name evidence="4" type="ORF">NCGR_LOCUS60708</name>
</gene>
<protein>
    <recommendedName>
        <fullName evidence="3">Berberine/berberine-like domain-containing protein</fullName>
    </recommendedName>
</protein>
<dbReference type="GO" id="GO:0016491">
    <property type="term" value="F:oxidoreductase activity"/>
    <property type="evidence" value="ECO:0007669"/>
    <property type="project" value="InterPro"/>
</dbReference>
<reference evidence="4" key="1">
    <citation type="submission" date="2020-10" db="EMBL/GenBank/DDBJ databases">
        <authorList>
            <person name="Han B."/>
            <person name="Lu T."/>
            <person name="Zhao Q."/>
            <person name="Huang X."/>
            <person name="Zhao Y."/>
        </authorList>
    </citation>
    <scope>NUCLEOTIDE SEQUENCE</scope>
</reference>
<dbReference type="InterPro" id="IPR016169">
    <property type="entry name" value="FAD-bd_PCMH_sub2"/>
</dbReference>
<dbReference type="EMBL" id="CAJGYO010000018">
    <property type="protein sequence ID" value="CAD6336610.1"/>
    <property type="molecule type" value="Genomic_DNA"/>
</dbReference>
<comment type="caution">
    <text evidence="4">The sequence shown here is derived from an EMBL/GenBank/DDBJ whole genome shotgun (WGS) entry which is preliminary data.</text>
</comment>
<proteinExistence type="predicted"/>
<dbReference type="InterPro" id="IPR012951">
    <property type="entry name" value="BBE"/>
</dbReference>
<keyword evidence="1" id="KW-0285">Flavoprotein</keyword>
<dbReference type="Gene3D" id="3.30.465.10">
    <property type="match status" value="2"/>
</dbReference>
<keyword evidence="2" id="KW-0274">FAD</keyword>
<dbReference type="Proteomes" id="UP000604825">
    <property type="component" value="Unassembled WGS sequence"/>
</dbReference>
<evidence type="ECO:0000256" key="2">
    <source>
        <dbReference type="ARBA" id="ARBA00022827"/>
    </source>
</evidence>
<dbReference type="OrthoDB" id="407275at2759"/>
<evidence type="ECO:0000313" key="5">
    <source>
        <dbReference type="Proteomes" id="UP000604825"/>
    </source>
</evidence>
<dbReference type="PANTHER" id="PTHR32448">
    <property type="entry name" value="OS08G0158400 PROTEIN"/>
    <property type="match status" value="1"/>
</dbReference>
<organism evidence="4 5">
    <name type="scientific">Miscanthus lutarioriparius</name>
    <dbReference type="NCBI Taxonomy" id="422564"/>
    <lineage>
        <taxon>Eukaryota</taxon>
        <taxon>Viridiplantae</taxon>
        <taxon>Streptophyta</taxon>
        <taxon>Embryophyta</taxon>
        <taxon>Tracheophyta</taxon>
        <taxon>Spermatophyta</taxon>
        <taxon>Magnoliopsida</taxon>
        <taxon>Liliopsida</taxon>
        <taxon>Poales</taxon>
        <taxon>Poaceae</taxon>
        <taxon>PACMAD clade</taxon>
        <taxon>Panicoideae</taxon>
        <taxon>Andropogonodae</taxon>
        <taxon>Andropogoneae</taxon>
        <taxon>Saccharinae</taxon>
        <taxon>Miscanthus</taxon>
    </lineage>
</organism>
<evidence type="ECO:0000256" key="1">
    <source>
        <dbReference type="ARBA" id="ARBA00022630"/>
    </source>
</evidence>
<accession>A0A811S572</accession>